<dbReference type="CDD" id="cd22159">
    <property type="entry name" value="F-box_AtTIR1-like"/>
    <property type="match status" value="1"/>
</dbReference>
<dbReference type="AlphaFoldDB" id="A0A811RZI9"/>
<evidence type="ECO:0000256" key="2">
    <source>
        <dbReference type="ARBA" id="ARBA00022737"/>
    </source>
</evidence>
<sequence length="235" mass="25688">MADILTEAEFKSDGSLGYVTTEDDHLHGYTTLVLLGLNLFLRVCPYGGLPFTSRPNRAPPSARRRIRPPPSAAILQAPSTRRSRSAVPKRRRGVGAATASGSTAQSLNDDILRSVFSRLDDHFDLARCSAVCGSWNRLIETTHLMRDLYYKRNPPAKDSSSNILVKSYFEMLAMDEHASSFSRGPAEAFQWIGHPIRATLCPMKSGSILTGVGDKGNTNGGIGITEECDLEDQMS</sequence>
<accession>A0A811RZI9</accession>
<feature type="region of interest" description="Disordered" evidence="3">
    <location>
        <begin position="52"/>
        <end position="71"/>
    </location>
</feature>
<protein>
    <recommendedName>
        <fullName evidence="4">F-box domain-containing protein</fullName>
    </recommendedName>
</protein>
<dbReference type="Proteomes" id="UP000604825">
    <property type="component" value="Unassembled WGS sequence"/>
</dbReference>
<keyword evidence="1" id="KW-0853">WD repeat</keyword>
<organism evidence="5 6">
    <name type="scientific">Miscanthus lutarioriparius</name>
    <dbReference type="NCBI Taxonomy" id="422564"/>
    <lineage>
        <taxon>Eukaryota</taxon>
        <taxon>Viridiplantae</taxon>
        <taxon>Streptophyta</taxon>
        <taxon>Embryophyta</taxon>
        <taxon>Tracheophyta</taxon>
        <taxon>Spermatophyta</taxon>
        <taxon>Magnoliopsida</taxon>
        <taxon>Liliopsida</taxon>
        <taxon>Poales</taxon>
        <taxon>Poaceae</taxon>
        <taxon>PACMAD clade</taxon>
        <taxon>Panicoideae</taxon>
        <taxon>Andropogonodae</taxon>
        <taxon>Andropogoneae</taxon>
        <taxon>Saccharinae</taxon>
        <taxon>Miscanthus</taxon>
    </lineage>
</organism>
<feature type="compositionally biased region" description="Basic residues" evidence="3">
    <location>
        <begin position="81"/>
        <end position="93"/>
    </location>
</feature>
<gene>
    <name evidence="5" type="ORF">NCGR_LOCUS58286</name>
</gene>
<feature type="domain" description="F-box" evidence="4">
    <location>
        <begin position="109"/>
        <end position="150"/>
    </location>
</feature>
<dbReference type="PANTHER" id="PTHR44436:SF1">
    <property type="entry name" value="F-BOX_WD REPEAT-CONTAINING PROTEIN 2"/>
    <property type="match status" value="1"/>
</dbReference>
<dbReference type="PANTHER" id="PTHR44436">
    <property type="entry name" value="F-BOX/WD REPEAT-CONTAINING PROTEIN 2"/>
    <property type="match status" value="1"/>
</dbReference>
<proteinExistence type="predicted"/>
<dbReference type="OrthoDB" id="538223at2759"/>
<comment type="caution">
    <text evidence="5">The sequence shown here is derived from an EMBL/GenBank/DDBJ whole genome shotgun (WGS) entry which is preliminary data.</text>
</comment>
<name>A0A811RZI9_9POAL</name>
<dbReference type="InterPro" id="IPR036047">
    <property type="entry name" value="F-box-like_dom_sf"/>
</dbReference>
<evidence type="ECO:0000313" key="5">
    <source>
        <dbReference type="EMBL" id="CAD6334188.1"/>
    </source>
</evidence>
<reference evidence="5" key="1">
    <citation type="submission" date="2020-10" db="EMBL/GenBank/DDBJ databases">
        <authorList>
            <person name="Han B."/>
            <person name="Lu T."/>
            <person name="Zhao Q."/>
            <person name="Huang X."/>
            <person name="Zhao Y."/>
        </authorList>
    </citation>
    <scope>NUCLEOTIDE SEQUENCE</scope>
</reference>
<keyword evidence="2" id="KW-0677">Repeat</keyword>
<dbReference type="Gene3D" id="1.20.1280.50">
    <property type="match status" value="1"/>
</dbReference>
<feature type="region of interest" description="Disordered" evidence="3">
    <location>
        <begin position="76"/>
        <end position="101"/>
    </location>
</feature>
<evidence type="ECO:0000259" key="4">
    <source>
        <dbReference type="Pfam" id="PF12937"/>
    </source>
</evidence>
<dbReference type="Pfam" id="PF12937">
    <property type="entry name" value="F-box-like"/>
    <property type="match status" value="1"/>
</dbReference>
<dbReference type="InterPro" id="IPR042627">
    <property type="entry name" value="FBXW2"/>
</dbReference>
<keyword evidence="6" id="KW-1185">Reference proteome</keyword>
<evidence type="ECO:0000256" key="3">
    <source>
        <dbReference type="SAM" id="MobiDB-lite"/>
    </source>
</evidence>
<evidence type="ECO:0000256" key="1">
    <source>
        <dbReference type="ARBA" id="ARBA00022574"/>
    </source>
</evidence>
<dbReference type="SUPFAM" id="SSF81383">
    <property type="entry name" value="F-box domain"/>
    <property type="match status" value="1"/>
</dbReference>
<dbReference type="EMBL" id="CAJGYO010000017">
    <property type="protein sequence ID" value="CAD6334188.1"/>
    <property type="molecule type" value="Genomic_DNA"/>
</dbReference>
<dbReference type="InterPro" id="IPR001810">
    <property type="entry name" value="F-box_dom"/>
</dbReference>
<evidence type="ECO:0000313" key="6">
    <source>
        <dbReference type="Proteomes" id="UP000604825"/>
    </source>
</evidence>